<sequence>MLNGYLNEAIMTLEELIEITKQDILNIKEAKHSLVDESVRKKGLLVKKFEETKRNIDKELVKISQTSSSITETLDDEAKSKLVTMRERLESLNEVNKKYAKHVVVVKEFFDSLTKEMFDIDSNTYSKNLNTNTLYKAKV</sequence>
<dbReference type="Proteomes" id="UP000190868">
    <property type="component" value="Chromosome"/>
</dbReference>
<reference evidence="2" key="1">
    <citation type="submission" date="2016-09" db="EMBL/GenBank/DDBJ databases">
        <title>Comparative genomics of the Campylobacter concisus group.</title>
        <authorList>
            <person name="Miller W.G."/>
            <person name="Yee E."/>
            <person name="Chapman M.H."/>
            <person name="Huynh S."/>
            <person name="Bono J.L."/>
            <person name="On S.L.W."/>
            <person name="StLeger J."/>
            <person name="Foster G."/>
            <person name="Parker C.T."/>
        </authorList>
    </citation>
    <scope>NUCLEOTIDE SEQUENCE [LARGE SCALE GENOMIC DNA]</scope>
    <source>
        <strain evidence="2">RM18021</strain>
    </source>
</reference>
<gene>
    <name evidence="1" type="primary">flgN</name>
    <name evidence="1" type="ORF">CPIN18021_1122</name>
</gene>
<protein>
    <submittedName>
        <fullName evidence="1">Flagellar biosynthesis protein FlgN</fullName>
    </submittedName>
</protein>
<proteinExistence type="predicted"/>
<accession>A0A1S6U841</accession>
<keyword evidence="1" id="KW-0282">Flagellum</keyword>
<evidence type="ECO:0000313" key="1">
    <source>
        <dbReference type="EMBL" id="AQW87921.1"/>
    </source>
</evidence>
<keyword evidence="2" id="KW-1185">Reference proteome</keyword>
<organism evidence="1 2">
    <name type="scientific">Campylobacter pinnipediorum subsp. caledonicus</name>
    <dbReference type="NCBI Taxonomy" id="1874362"/>
    <lineage>
        <taxon>Bacteria</taxon>
        <taxon>Pseudomonadati</taxon>
        <taxon>Campylobacterota</taxon>
        <taxon>Epsilonproteobacteria</taxon>
        <taxon>Campylobacterales</taxon>
        <taxon>Campylobacteraceae</taxon>
        <taxon>Campylobacter</taxon>
    </lineage>
</organism>
<dbReference type="EMBL" id="CP017258">
    <property type="protein sequence ID" value="AQW87921.1"/>
    <property type="molecule type" value="Genomic_DNA"/>
</dbReference>
<dbReference type="AlphaFoldDB" id="A0A1S6U841"/>
<evidence type="ECO:0000313" key="2">
    <source>
        <dbReference type="Proteomes" id="UP000190868"/>
    </source>
</evidence>
<dbReference type="RefSeq" id="WP_078424609.1">
    <property type="nucleotide sequence ID" value="NZ_CP017258.1"/>
</dbReference>
<keyword evidence="1" id="KW-0969">Cilium</keyword>
<keyword evidence="1" id="KW-0966">Cell projection</keyword>
<name>A0A1S6U841_9BACT</name>